<dbReference type="Pfam" id="PF02517">
    <property type="entry name" value="Rce1-like"/>
    <property type="match status" value="1"/>
</dbReference>
<evidence type="ECO:0000256" key="1">
    <source>
        <dbReference type="SAM" id="Phobius"/>
    </source>
</evidence>
<evidence type="ECO:0000313" key="3">
    <source>
        <dbReference type="EMBL" id="SDL28191.1"/>
    </source>
</evidence>
<sequence>MGIRENVKRYKPALIGIIYMIYFYIFVTITYKNNWLISLKDITLSNVGKIVIVDFFSMLIFALAIIIVYRNKLFELGIKKSKLSIILLAIYILAFILNRDYTVRGIYKAFFYLFIVALPEEVIHRGYIYNSLKKHNKISAIIISGALFGIMHSILPSIISESGLLILLKNMLNELGGGILSGVIFILYLEKSGSIFVPILIHALLDYNYSILGLVVAIAVLVYLFITDKRNKEESKETNKHLFKEKNLFEDNSQN</sequence>
<evidence type="ECO:0000313" key="4">
    <source>
        <dbReference type="Proteomes" id="UP000199068"/>
    </source>
</evidence>
<proteinExistence type="predicted"/>
<feature type="transmembrane region" description="Helical" evidence="1">
    <location>
        <begin position="140"/>
        <end position="159"/>
    </location>
</feature>
<feature type="transmembrane region" description="Helical" evidence="1">
    <location>
        <begin position="51"/>
        <end position="69"/>
    </location>
</feature>
<reference evidence="3 4" key="1">
    <citation type="submission" date="2016-10" db="EMBL/GenBank/DDBJ databases">
        <authorList>
            <person name="de Groot N.N."/>
        </authorList>
    </citation>
    <scope>NUCLEOTIDE SEQUENCE [LARGE SCALE GENOMIC DNA]</scope>
    <source>
        <strain evidence="3 4">DSM 797</strain>
    </source>
</reference>
<feature type="transmembrane region" description="Helical" evidence="1">
    <location>
        <begin position="209"/>
        <end position="226"/>
    </location>
</feature>
<feature type="transmembrane region" description="Helical" evidence="1">
    <location>
        <begin position="12"/>
        <end position="31"/>
    </location>
</feature>
<keyword evidence="3" id="KW-0645">Protease</keyword>
<dbReference type="RefSeq" id="WP_092722278.1">
    <property type="nucleotide sequence ID" value="NZ_FNGW01000001.1"/>
</dbReference>
<dbReference type="GO" id="GO:0006508">
    <property type="term" value="P:proteolysis"/>
    <property type="evidence" value="ECO:0007669"/>
    <property type="project" value="UniProtKB-KW"/>
</dbReference>
<accession>A0A1G9ISW3</accession>
<keyword evidence="1" id="KW-0472">Membrane</keyword>
<name>A0A1G9ISW3_9FIRM</name>
<dbReference type="EMBL" id="FNGW01000001">
    <property type="protein sequence ID" value="SDL28191.1"/>
    <property type="molecule type" value="Genomic_DNA"/>
</dbReference>
<keyword evidence="1" id="KW-1133">Transmembrane helix</keyword>
<protein>
    <submittedName>
        <fullName evidence="3">CAAX protease self-immunity</fullName>
    </submittedName>
</protein>
<dbReference type="GO" id="GO:0004175">
    <property type="term" value="F:endopeptidase activity"/>
    <property type="evidence" value="ECO:0007669"/>
    <property type="project" value="UniProtKB-ARBA"/>
</dbReference>
<dbReference type="Proteomes" id="UP000199068">
    <property type="component" value="Unassembled WGS sequence"/>
</dbReference>
<keyword evidence="1" id="KW-0812">Transmembrane</keyword>
<keyword evidence="3" id="KW-0378">Hydrolase</keyword>
<keyword evidence="4" id="KW-1185">Reference proteome</keyword>
<dbReference type="AlphaFoldDB" id="A0A1G9ISW3"/>
<organism evidence="3 4">
    <name type="scientific">Romboutsia lituseburensis DSM 797</name>
    <dbReference type="NCBI Taxonomy" id="1121325"/>
    <lineage>
        <taxon>Bacteria</taxon>
        <taxon>Bacillati</taxon>
        <taxon>Bacillota</taxon>
        <taxon>Clostridia</taxon>
        <taxon>Peptostreptococcales</taxon>
        <taxon>Peptostreptococcaceae</taxon>
        <taxon>Romboutsia</taxon>
    </lineage>
</organism>
<dbReference type="GO" id="GO:0080120">
    <property type="term" value="P:CAAX-box protein maturation"/>
    <property type="evidence" value="ECO:0007669"/>
    <property type="project" value="UniProtKB-ARBA"/>
</dbReference>
<feature type="transmembrane region" description="Helical" evidence="1">
    <location>
        <begin position="81"/>
        <end position="97"/>
    </location>
</feature>
<gene>
    <name evidence="3" type="ORF">SAMN04515677_101368</name>
</gene>
<dbReference type="InterPro" id="IPR003675">
    <property type="entry name" value="Rce1/LyrA-like_dom"/>
</dbReference>
<dbReference type="STRING" id="1121325.SAMN04515677_101368"/>
<evidence type="ECO:0000259" key="2">
    <source>
        <dbReference type="Pfam" id="PF02517"/>
    </source>
</evidence>
<feature type="domain" description="CAAX prenyl protease 2/Lysostaphin resistance protein A-like" evidence="2">
    <location>
        <begin position="106"/>
        <end position="207"/>
    </location>
</feature>
<feature type="transmembrane region" description="Helical" evidence="1">
    <location>
        <begin position="171"/>
        <end position="189"/>
    </location>
</feature>